<dbReference type="EMBL" id="LAVV01006527">
    <property type="protein sequence ID" value="KNZ59485.1"/>
    <property type="molecule type" value="Genomic_DNA"/>
</dbReference>
<evidence type="ECO:0000313" key="1">
    <source>
        <dbReference type="EMBL" id="KNZ59485.1"/>
    </source>
</evidence>
<gene>
    <name evidence="1" type="ORF">VP01_1720g3</name>
</gene>
<dbReference type="VEuPathDB" id="FungiDB:VP01_1720g3"/>
<keyword evidence="2" id="KW-1185">Reference proteome</keyword>
<name>A0A0L6VHA3_9BASI</name>
<dbReference type="Proteomes" id="UP000037035">
    <property type="component" value="Unassembled WGS sequence"/>
</dbReference>
<evidence type="ECO:0000313" key="2">
    <source>
        <dbReference type="Proteomes" id="UP000037035"/>
    </source>
</evidence>
<sequence length="77" mass="8891">MTLLINMPTLQNAIDHDLTGVVFGFMLGFRLFFNCHTIKCSCKIYAFMIMTWKNPLITSWLTTSSCQTYFCLSLRPV</sequence>
<protein>
    <submittedName>
        <fullName evidence="1">Uncharacterized protein</fullName>
    </submittedName>
</protein>
<proteinExistence type="predicted"/>
<accession>A0A0L6VHA3</accession>
<dbReference type="AlphaFoldDB" id="A0A0L6VHA3"/>
<organism evidence="1 2">
    <name type="scientific">Puccinia sorghi</name>
    <dbReference type="NCBI Taxonomy" id="27349"/>
    <lineage>
        <taxon>Eukaryota</taxon>
        <taxon>Fungi</taxon>
        <taxon>Dikarya</taxon>
        <taxon>Basidiomycota</taxon>
        <taxon>Pucciniomycotina</taxon>
        <taxon>Pucciniomycetes</taxon>
        <taxon>Pucciniales</taxon>
        <taxon>Pucciniaceae</taxon>
        <taxon>Puccinia</taxon>
    </lineage>
</organism>
<reference evidence="1 2" key="1">
    <citation type="submission" date="2015-08" db="EMBL/GenBank/DDBJ databases">
        <title>Next Generation Sequencing and Analysis of the Genome of Puccinia sorghi L Schw, the Causal Agent of Maize Common Rust.</title>
        <authorList>
            <person name="Rochi L."/>
            <person name="Burguener G."/>
            <person name="Darino M."/>
            <person name="Turjanski A."/>
            <person name="Kreff E."/>
            <person name="Dieguez M.J."/>
            <person name="Sacco F."/>
        </authorList>
    </citation>
    <scope>NUCLEOTIDE SEQUENCE [LARGE SCALE GENOMIC DNA]</scope>
    <source>
        <strain evidence="1 2">RO10H11247</strain>
    </source>
</reference>
<comment type="caution">
    <text evidence="1">The sequence shown here is derived from an EMBL/GenBank/DDBJ whole genome shotgun (WGS) entry which is preliminary data.</text>
</comment>